<dbReference type="AlphaFoldDB" id="A0AAV8ZZH1"/>
<dbReference type="EMBL" id="JAUJYN010000135">
    <property type="protein sequence ID" value="KAK1256494.1"/>
    <property type="molecule type" value="Genomic_DNA"/>
</dbReference>
<protein>
    <submittedName>
        <fullName evidence="1">Uncharacterized protein</fullName>
    </submittedName>
</protein>
<dbReference type="Proteomes" id="UP001179952">
    <property type="component" value="Unassembled WGS sequence"/>
</dbReference>
<reference evidence="1" key="1">
    <citation type="journal article" date="2023" name="Nat. Commun.">
        <title>Diploid and tetraploid genomes of Acorus and the evolution of monocots.</title>
        <authorList>
            <person name="Ma L."/>
            <person name="Liu K.W."/>
            <person name="Li Z."/>
            <person name="Hsiao Y.Y."/>
            <person name="Qi Y."/>
            <person name="Fu T."/>
            <person name="Tang G.D."/>
            <person name="Zhang D."/>
            <person name="Sun W.H."/>
            <person name="Liu D.K."/>
            <person name="Li Y."/>
            <person name="Chen G.Z."/>
            <person name="Liu X.D."/>
            <person name="Liao X.Y."/>
            <person name="Jiang Y.T."/>
            <person name="Yu X."/>
            <person name="Hao Y."/>
            <person name="Huang J."/>
            <person name="Zhao X.W."/>
            <person name="Ke S."/>
            <person name="Chen Y.Y."/>
            <person name="Wu W.L."/>
            <person name="Hsu J.L."/>
            <person name="Lin Y.F."/>
            <person name="Huang M.D."/>
            <person name="Li C.Y."/>
            <person name="Huang L."/>
            <person name="Wang Z.W."/>
            <person name="Zhao X."/>
            <person name="Zhong W.Y."/>
            <person name="Peng D.H."/>
            <person name="Ahmad S."/>
            <person name="Lan S."/>
            <person name="Zhang J.S."/>
            <person name="Tsai W.C."/>
            <person name="Van de Peer Y."/>
            <person name="Liu Z.J."/>
        </authorList>
    </citation>
    <scope>NUCLEOTIDE SEQUENCE</scope>
    <source>
        <strain evidence="1">SCP</strain>
    </source>
</reference>
<keyword evidence="2" id="KW-1185">Reference proteome</keyword>
<accession>A0AAV8ZZH1</accession>
<name>A0AAV8ZZH1_ACOGR</name>
<evidence type="ECO:0000313" key="1">
    <source>
        <dbReference type="EMBL" id="KAK1256494.1"/>
    </source>
</evidence>
<evidence type="ECO:0000313" key="2">
    <source>
        <dbReference type="Proteomes" id="UP001179952"/>
    </source>
</evidence>
<organism evidence="1 2">
    <name type="scientific">Acorus gramineus</name>
    <name type="common">Dwarf sweet flag</name>
    <dbReference type="NCBI Taxonomy" id="55184"/>
    <lineage>
        <taxon>Eukaryota</taxon>
        <taxon>Viridiplantae</taxon>
        <taxon>Streptophyta</taxon>
        <taxon>Embryophyta</taxon>
        <taxon>Tracheophyta</taxon>
        <taxon>Spermatophyta</taxon>
        <taxon>Magnoliopsida</taxon>
        <taxon>Liliopsida</taxon>
        <taxon>Acoraceae</taxon>
        <taxon>Acorus</taxon>
    </lineage>
</organism>
<sequence length="63" mass="7190">MQLVHPNNGGDVQKTCSIWLRVQGHRVHPSRGETLRRIGEIDEKYTCNANMFYQCNAIAVFSV</sequence>
<comment type="caution">
    <text evidence="1">The sequence shown here is derived from an EMBL/GenBank/DDBJ whole genome shotgun (WGS) entry which is preliminary data.</text>
</comment>
<proteinExistence type="predicted"/>
<gene>
    <name evidence="1" type="ORF">QJS04_geneDACA010413</name>
</gene>
<reference evidence="1" key="2">
    <citation type="submission" date="2023-06" db="EMBL/GenBank/DDBJ databases">
        <authorList>
            <person name="Ma L."/>
            <person name="Liu K.-W."/>
            <person name="Li Z."/>
            <person name="Hsiao Y.-Y."/>
            <person name="Qi Y."/>
            <person name="Fu T."/>
            <person name="Tang G."/>
            <person name="Zhang D."/>
            <person name="Sun W.-H."/>
            <person name="Liu D.-K."/>
            <person name="Li Y."/>
            <person name="Chen G.-Z."/>
            <person name="Liu X.-D."/>
            <person name="Liao X.-Y."/>
            <person name="Jiang Y.-T."/>
            <person name="Yu X."/>
            <person name="Hao Y."/>
            <person name="Huang J."/>
            <person name="Zhao X.-W."/>
            <person name="Ke S."/>
            <person name="Chen Y.-Y."/>
            <person name="Wu W.-L."/>
            <person name="Hsu J.-L."/>
            <person name="Lin Y.-F."/>
            <person name="Huang M.-D."/>
            <person name="Li C.-Y."/>
            <person name="Huang L."/>
            <person name="Wang Z.-W."/>
            <person name="Zhao X."/>
            <person name="Zhong W.-Y."/>
            <person name="Peng D.-H."/>
            <person name="Ahmad S."/>
            <person name="Lan S."/>
            <person name="Zhang J.-S."/>
            <person name="Tsai W.-C."/>
            <person name="Van De Peer Y."/>
            <person name="Liu Z.-J."/>
        </authorList>
    </citation>
    <scope>NUCLEOTIDE SEQUENCE</scope>
    <source>
        <strain evidence="1">SCP</strain>
        <tissue evidence="1">Leaves</tissue>
    </source>
</reference>